<dbReference type="eggNOG" id="ENOG5031IEY">
    <property type="taxonomic scope" value="Bacteria"/>
</dbReference>
<accession>K2KYN6</accession>
<keyword evidence="3" id="KW-1185">Reference proteome</keyword>
<dbReference type="STRING" id="740709.A10D4_09479"/>
<gene>
    <name evidence="2" type="ORF">A10D4_09479</name>
</gene>
<sequence length="93" mass="10192">MQINGLGWRASANSQQQRQNAASTVDRDVRAEAKPSLPSVTQAAQQAQRWQRLQISYDQPAGTARQALATYQAVATAERREQVGAMFGVDVYA</sequence>
<protein>
    <submittedName>
        <fullName evidence="2">Uncharacterized protein</fullName>
    </submittedName>
</protein>
<name>K2KYN6_9GAMM</name>
<feature type="region of interest" description="Disordered" evidence="1">
    <location>
        <begin position="1"/>
        <end position="43"/>
    </location>
</feature>
<dbReference type="RefSeq" id="WP_008489182.1">
    <property type="nucleotide sequence ID" value="NZ_AMRG01000011.1"/>
</dbReference>
<dbReference type="PATRIC" id="fig|740709.3.peg.1919"/>
<proteinExistence type="predicted"/>
<evidence type="ECO:0000313" key="3">
    <source>
        <dbReference type="Proteomes" id="UP000014115"/>
    </source>
</evidence>
<feature type="compositionally biased region" description="Low complexity" evidence="1">
    <location>
        <begin position="9"/>
        <end position="23"/>
    </location>
</feature>
<dbReference type="OrthoDB" id="6238858at2"/>
<dbReference type="EMBL" id="AMRG01000011">
    <property type="protein sequence ID" value="EKE82825.1"/>
    <property type="molecule type" value="Genomic_DNA"/>
</dbReference>
<evidence type="ECO:0000256" key="1">
    <source>
        <dbReference type="SAM" id="MobiDB-lite"/>
    </source>
</evidence>
<comment type="caution">
    <text evidence="2">The sequence shown here is derived from an EMBL/GenBank/DDBJ whole genome shotgun (WGS) entry which is preliminary data.</text>
</comment>
<dbReference type="AlphaFoldDB" id="K2KYN6"/>
<evidence type="ECO:0000313" key="2">
    <source>
        <dbReference type="EMBL" id="EKE82825.1"/>
    </source>
</evidence>
<reference evidence="2 3" key="1">
    <citation type="journal article" date="2012" name="J. Bacteriol.">
        <title>Genome Sequence of Idiomarina xiamenensis Type Strain 10-D-4.</title>
        <authorList>
            <person name="Lai Q."/>
            <person name="Wang L."/>
            <person name="Wang W."/>
            <person name="Shao Z."/>
        </authorList>
    </citation>
    <scope>NUCLEOTIDE SEQUENCE [LARGE SCALE GENOMIC DNA]</scope>
    <source>
        <strain evidence="2 3">10-D-4</strain>
    </source>
</reference>
<dbReference type="Proteomes" id="UP000014115">
    <property type="component" value="Unassembled WGS sequence"/>
</dbReference>
<organism evidence="2 3">
    <name type="scientific">Idiomarina xiamenensis 10-D-4</name>
    <dbReference type="NCBI Taxonomy" id="740709"/>
    <lineage>
        <taxon>Bacteria</taxon>
        <taxon>Pseudomonadati</taxon>
        <taxon>Pseudomonadota</taxon>
        <taxon>Gammaproteobacteria</taxon>
        <taxon>Alteromonadales</taxon>
        <taxon>Idiomarinaceae</taxon>
        <taxon>Idiomarina</taxon>
    </lineage>
</organism>